<feature type="domain" description="Sugar fermentation stimulation protein C-terminal" evidence="2">
    <location>
        <begin position="407"/>
        <end position="476"/>
    </location>
</feature>
<dbReference type="InterPro" id="IPR005224">
    <property type="entry name" value="SfsA"/>
</dbReference>
<dbReference type="Proteomes" id="UP000355283">
    <property type="component" value="Unassembled WGS sequence"/>
</dbReference>
<dbReference type="Gene3D" id="3.40.1350.60">
    <property type="match status" value="1"/>
</dbReference>
<dbReference type="PANTHER" id="PTHR30545">
    <property type="entry name" value="SUGAR FERMENTATION STIMULATION PROTEIN A"/>
    <property type="match status" value="1"/>
</dbReference>
<dbReference type="OrthoDB" id="199134at2759"/>
<dbReference type="AlphaFoldDB" id="A0A4D9D5W8"/>
<dbReference type="Pfam" id="PF03749">
    <property type="entry name" value="SfsA"/>
    <property type="match status" value="2"/>
</dbReference>
<accession>A0A4D9D5W8</accession>
<feature type="compositionally biased region" description="Polar residues" evidence="1">
    <location>
        <begin position="131"/>
        <end position="154"/>
    </location>
</feature>
<reference evidence="3 4" key="1">
    <citation type="submission" date="2019-01" db="EMBL/GenBank/DDBJ databases">
        <title>Nuclear Genome Assembly of the Microalgal Biofuel strain Nannochloropsis salina CCMP1776.</title>
        <authorList>
            <person name="Hovde B."/>
        </authorList>
    </citation>
    <scope>NUCLEOTIDE SEQUENCE [LARGE SCALE GENOMIC DNA]</scope>
    <source>
        <strain evidence="3 4">CCMP1776</strain>
    </source>
</reference>
<keyword evidence="4" id="KW-1185">Reference proteome</keyword>
<sequence length="497" mass="53139">MRAVALGPCVFLLATTTPSIGLIFSGRVVASTARVRRAISCMPATPKARVLLTCDRTCRSNAERDASSSEAGNRQSRRRKRDEVKIATVTAPTASDLFICNDDKSPAVTYRKTRRKVEVADQASTSSSCALTVAASQPTRKAKTGRTQAPTTSDKGVISKSARSRREVAIGETSSATTEVVEGDDHGRVPAPPDSALNATSLMRASTDTASAASAVLLHTLPKLFSATVVHRPSKEVKSPYLCDIRLAGVETLTLCHTPSLGCSGLVTTGATVLVSQSTSSTAKSSHVLHHVLQAEADGTSHWVGTHPMTANVLAQALLEEGHVFPSLSRIETLRKEVTMGNSRFDFVATHADGSVTVVETKNVPVADNFDGTKKERAALLAACITPPDAYHKIAIFPDGYRKKVSDPVSPRALKHVQELEAIVREGGKRACLLFISQRTDVASFVVTSTDMQYRTAVRKAGENGVVLKAFSVRWDGASGRAFLHRELPIVWDAEGK</sequence>
<evidence type="ECO:0000256" key="1">
    <source>
        <dbReference type="SAM" id="MobiDB-lite"/>
    </source>
</evidence>
<comment type="caution">
    <text evidence="3">The sequence shown here is derived from an EMBL/GenBank/DDBJ whole genome shotgun (WGS) entry which is preliminary data.</text>
</comment>
<feature type="region of interest" description="Disordered" evidence="1">
    <location>
        <begin position="62"/>
        <end position="85"/>
    </location>
</feature>
<organism evidence="3 4">
    <name type="scientific">Nannochloropsis salina CCMP1776</name>
    <dbReference type="NCBI Taxonomy" id="1027361"/>
    <lineage>
        <taxon>Eukaryota</taxon>
        <taxon>Sar</taxon>
        <taxon>Stramenopiles</taxon>
        <taxon>Ochrophyta</taxon>
        <taxon>Eustigmatophyceae</taxon>
        <taxon>Eustigmatales</taxon>
        <taxon>Monodopsidaceae</taxon>
        <taxon>Microchloropsis</taxon>
        <taxon>Microchloropsis salina</taxon>
    </lineage>
</organism>
<evidence type="ECO:0000313" key="3">
    <source>
        <dbReference type="EMBL" id="TFJ84855.1"/>
    </source>
</evidence>
<name>A0A4D9D5W8_9STRA</name>
<protein>
    <recommendedName>
        <fullName evidence="2">Sugar fermentation stimulation protein C-terminal domain-containing protein</fullName>
    </recommendedName>
</protein>
<evidence type="ECO:0000313" key="4">
    <source>
        <dbReference type="Proteomes" id="UP000355283"/>
    </source>
</evidence>
<dbReference type="GO" id="GO:0003677">
    <property type="term" value="F:DNA binding"/>
    <property type="evidence" value="ECO:0007669"/>
    <property type="project" value="InterPro"/>
</dbReference>
<feature type="region of interest" description="Disordered" evidence="1">
    <location>
        <begin position="131"/>
        <end position="191"/>
    </location>
</feature>
<proteinExistence type="predicted"/>
<dbReference type="EMBL" id="SDOX01000017">
    <property type="protein sequence ID" value="TFJ84855.1"/>
    <property type="molecule type" value="Genomic_DNA"/>
</dbReference>
<feature type="domain" description="Sugar fermentation stimulation protein C-terminal" evidence="2">
    <location>
        <begin position="311"/>
        <end position="368"/>
    </location>
</feature>
<gene>
    <name evidence="3" type="ORF">NSK_003887</name>
</gene>
<dbReference type="InterPro" id="IPR040452">
    <property type="entry name" value="SfsA_C"/>
</dbReference>
<dbReference type="PANTHER" id="PTHR30545:SF3">
    <property type="entry name" value="SUGAR FERMENTATION STIMULATION PROTEIN C-TERMINAL DOMAIN-CONTAINING PROTEIN"/>
    <property type="match status" value="1"/>
</dbReference>
<evidence type="ECO:0000259" key="2">
    <source>
        <dbReference type="Pfam" id="PF03749"/>
    </source>
</evidence>